<dbReference type="HOGENOM" id="CLU_1507360_0_0_2"/>
<reference evidence="3 4" key="1">
    <citation type="journal article" date="2012" name="Stand. Genomic Sci.">
        <title>Complete genome sequence of Halopiger xanaduensis type strain (SH-6(T)).</title>
        <authorList>
            <person name="Anderson I."/>
            <person name="Tindall B.J."/>
            <person name="Rohde M."/>
            <person name="Lucas S."/>
            <person name="Han J."/>
            <person name="Lapidus A."/>
            <person name="Cheng J.F."/>
            <person name="Goodwin L."/>
            <person name="Pitluck S."/>
            <person name="Peters L."/>
            <person name="Pati A."/>
            <person name="Mikhailova N."/>
            <person name="Pagani I."/>
            <person name="Teshima H."/>
            <person name="Han C."/>
            <person name="Tapia R."/>
            <person name="Land M."/>
            <person name="Woyke T."/>
            <person name="Klenk H.P."/>
            <person name="Kyrpides N."/>
            <person name="Ivanova N."/>
        </authorList>
    </citation>
    <scope>NUCLEOTIDE SEQUENCE [LARGE SCALE GENOMIC DNA]</scope>
    <source>
        <strain evidence="4">DSM 18323 / JCM 14033 / SH-6</strain>
    </source>
</reference>
<feature type="transmembrane region" description="Helical" evidence="2">
    <location>
        <begin position="20"/>
        <end position="46"/>
    </location>
</feature>
<accession>F8DA25</accession>
<gene>
    <name evidence="3" type="ordered locus">Halxa_2318</name>
</gene>
<dbReference type="KEGG" id="hxa:Halxa_2318"/>
<name>F8DA25_HALXS</name>
<dbReference type="Proteomes" id="UP000006794">
    <property type="component" value="Chromosome"/>
</dbReference>
<dbReference type="AlphaFoldDB" id="F8DA25"/>
<dbReference type="EMBL" id="CP002839">
    <property type="protein sequence ID" value="AEH36943.1"/>
    <property type="molecule type" value="Genomic_DNA"/>
</dbReference>
<evidence type="ECO:0000256" key="2">
    <source>
        <dbReference type="SAM" id="Phobius"/>
    </source>
</evidence>
<keyword evidence="2" id="KW-0812">Transmembrane</keyword>
<protein>
    <submittedName>
        <fullName evidence="3">Uncharacterized protein</fullName>
    </submittedName>
</protein>
<proteinExistence type="predicted"/>
<evidence type="ECO:0000313" key="4">
    <source>
        <dbReference type="Proteomes" id="UP000006794"/>
    </source>
</evidence>
<keyword evidence="2" id="KW-0472">Membrane</keyword>
<evidence type="ECO:0000256" key="1">
    <source>
        <dbReference type="SAM" id="MobiDB-lite"/>
    </source>
</evidence>
<sequence>MSDTSDSRTNSRRSRLAGVIPTRTTTFAIVFGIVLVTSMAAAPFAAGFDSGTAQPPTGSATQPSLAETSVHPSLTATTTDNASYYDDFEDRSVDGWTDHEDISASTDSFYGNYSLQVVNGTAETEARWNDGPEFDLGDNFEISGTIRIHPQIERTSVSAARTTQSILFSLTERKMRCF</sequence>
<dbReference type="eggNOG" id="arCOG13359">
    <property type="taxonomic scope" value="Archaea"/>
</dbReference>
<keyword evidence="2" id="KW-1133">Transmembrane helix</keyword>
<feature type="region of interest" description="Disordered" evidence="1">
    <location>
        <begin position="53"/>
        <end position="72"/>
    </location>
</feature>
<keyword evidence="4" id="KW-1185">Reference proteome</keyword>
<dbReference type="STRING" id="797210.Halxa_2318"/>
<evidence type="ECO:0000313" key="3">
    <source>
        <dbReference type="EMBL" id="AEH36943.1"/>
    </source>
</evidence>
<organism evidence="3 4">
    <name type="scientific">Halopiger xanaduensis (strain DSM 18323 / JCM 14033 / SH-6)</name>
    <dbReference type="NCBI Taxonomy" id="797210"/>
    <lineage>
        <taxon>Archaea</taxon>
        <taxon>Methanobacteriati</taxon>
        <taxon>Methanobacteriota</taxon>
        <taxon>Stenosarchaea group</taxon>
        <taxon>Halobacteria</taxon>
        <taxon>Halobacteriales</taxon>
        <taxon>Natrialbaceae</taxon>
        <taxon>Halopiger</taxon>
    </lineage>
</organism>